<dbReference type="Proteomes" id="UP000004827">
    <property type="component" value="Unassembled WGS sequence"/>
</dbReference>
<dbReference type="AlphaFoldDB" id="D2YF75"/>
<organism evidence="2 3">
    <name type="scientific">Vibrio mimicus VM603</name>
    <dbReference type="NCBI Taxonomy" id="671074"/>
    <lineage>
        <taxon>Bacteria</taxon>
        <taxon>Pseudomonadati</taxon>
        <taxon>Pseudomonadota</taxon>
        <taxon>Gammaproteobacteria</taxon>
        <taxon>Vibrionales</taxon>
        <taxon>Vibrionaceae</taxon>
        <taxon>Vibrio</taxon>
    </lineage>
</organism>
<protein>
    <submittedName>
        <fullName evidence="2">Uncharacterized protein</fullName>
    </submittedName>
</protein>
<keyword evidence="1" id="KW-1133">Transmembrane helix</keyword>
<feature type="transmembrane region" description="Helical" evidence="1">
    <location>
        <begin position="431"/>
        <end position="455"/>
    </location>
</feature>
<keyword evidence="1" id="KW-0812">Transmembrane</keyword>
<proteinExistence type="predicted"/>
<gene>
    <name evidence="2" type="ORF">VMB_21720</name>
</gene>
<dbReference type="EMBL" id="ACYU01000108">
    <property type="protein sequence ID" value="EEW06593.1"/>
    <property type="molecule type" value="Genomic_DNA"/>
</dbReference>
<accession>D2YF75</accession>
<reference evidence="2 3" key="1">
    <citation type="journal article" date="2009" name="BMC Evol. Biol.">
        <title>Genomic taxonomy of Vibrios.</title>
        <authorList>
            <person name="Thompson C.C."/>
            <person name="Vicente A.C."/>
            <person name="Souza R.C."/>
            <person name="Vasconcelos A.T."/>
            <person name="Vesth T."/>
            <person name="Alves N.Jr."/>
            <person name="Ussery D.W."/>
            <person name="Iida T."/>
            <person name="Thompson F.L."/>
        </authorList>
    </citation>
    <scope>NUCLEOTIDE SEQUENCE [LARGE SCALE GENOMIC DNA]</scope>
    <source>
        <strain evidence="2 3">VM603</strain>
    </source>
</reference>
<evidence type="ECO:0000256" key="1">
    <source>
        <dbReference type="SAM" id="Phobius"/>
    </source>
</evidence>
<keyword evidence="1" id="KW-0472">Membrane</keyword>
<comment type="caution">
    <text evidence="2">The sequence shown here is derived from an EMBL/GenBank/DDBJ whole genome shotgun (WGS) entry which is preliminary data.</text>
</comment>
<dbReference type="PROSITE" id="PS51257">
    <property type="entry name" value="PROKAR_LIPOPROTEIN"/>
    <property type="match status" value="1"/>
</dbReference>
<dbReference type="RefSeq" id="WP_000946278.1">
    <property type="nucleotide sequence ID" value="NZ_ACYU01000108.1"/>
</dbReference>
<sequence>MLRSFINTLLALLFFIACFLFFLADAVAQEVSCQIGIESGDRHWSGTVFGDAPYICTPSSSGGLCRYDLKGVSLCFVATAECVGNFISTGQACNWDDSAGLKQGGQTVYPDYSAPPDKPWDPNNPSLPLPKKVENVINQMPSNVEHGVDEAKAYRSLAQIEGFGVLTLDELLIRQKETTEEMHTVTNNTRRTFEGVDTLKAIAARIEDASIQDSGKLGSIDNWLRIINEKMDSGTGGSGLPDKQFSDLMGGIGSLHSSIYNANNTTASAVRDVRDGLRPIEFELKDIGRTLESMGNSLTANSNSNTDKLLEAINGLGGTGGGSDLSGVQSGIDAINTGLDNLNGLLNGNGLNKPSTGSGVNFGEVPLYGSEALEGLNTEITDLQKEYSEKIKDFQKLFSFDISKLNNGEYKEHSLSFIFANGQKTSVTSSVFPALVSNAGLISSVILFLAALAGLRIVMGGGDK</sequence>
<evidence type="ECO:0000313" key="3">
    <source>
        <dbReference type="Proteomes" id="UP000004827"/>
    </source>
</evidence>
<name>D2YF75_VIBMI</name>
<evidence type="ECO:0000313" key="2">
    <source>
        <dbReference type="EMBL" id="EEW06593.1"/>
    </source>
</evidence>